<dbReference type="AlphaFoldDB" id="A0A485LLG8"/>
<organism evidence="3 4">
    <name type="scientific">Aphanomyces stellatus</name>
    <dbReference type="NCBI Taxonomy" id="120398"/>
    <lineage>
        <taxon>Eukaryota</taxon>
        <taxon>Sar</taxon>
        <taxon>Stramenopiles</taxon>
        <taxon>Oomycota</taxon>
        <taxon>Saprolegniomycetes</taxon>
        <taxon>Saprolegniales</taxon>
        <taxon>Verrucalvaceae</taxon>
        <taxon>Aphanomyces</taxon>
    </lineage>
</organism>
<dbReference type="PANTHER" id="PTHR46586">
    <property type="entry name" value="ANKYRIN REPEAT-CONTAINING PROTEIN"/>
    <property type="match status" value="1"/>
</dbReference>
<reference evidence="3 4" key="1">
    <citation type="submission" date="2019-03" db="EMBL/GenBank/DDBJ databases">
        <authorList>
            <person name="Gaulin E."/>
            <person name="Dumas B."/>
        </authorList>
    </citation>
    <scope>NUCLEOTIDE SEQUENCE [LARGE SCALE GENOMIC DNA]</scope>
    <source>
        <strain evidence="3">CBS 568.67</strain>
    </source>
</reference>
<evidence type="ECO:0000313" key="4">
    <source>
        <dbReference type="Proteomes" id="UP000332933"/>
    </source>
</evidence>
<dbReference type="Gene3D" id="1.25.40.20">
    <property type="entry name" value="Ankyrin repeat-containing domain"/>
    <property type="match status" value="1"/>
</dbReference>
<sequence length="355" mass="39489">MSPTRSTHHCIPLVLFNADFLAAVAAFQPGLPIDFVPFAKYIARHPCRNLILEFTMSSNYAQFNAELDDLAVLFKSYLAFPEALARLPRLFDAIPRLAHKTLCFATATADFAMLDTLLHMPGYVEPFHGVSGIASYCGRLDVLHYLAKHKPDEEYTSQTMRWACQQGHFDIVKFLHPRVPHCMPVVMDAAAGAANLPIVLFLHIHRTAEGCSPRAMDDAAAAGAIDVVRFLHAHRTEGCTTQAMDYAAAYGHLDVVQFLHHNRREGCTSLAMTLAACNGFLDVVKFLHTHRTEGCTERAWTGAVYNKHDQVAAFVREHRHEITNAIIARYTSFPYNRKARPMLSVASPALVDGSE</sequence>
<dbReference type="SUPFAM" id="SSF48403">
    <property type="entry name" value="Ankyrin repeat"/>
    <property type="match status" value="1"/>
</dbReference>
<dbReference type="InterPro" id="IPR002110">
    <property type="entry name" value="Ankyrin_rpt"/>
</dbReference>
<dbReference type="EMBL" id="VJMH01006958">
    <property type="protein sequence ID" value="KAF0687076.1"/>
    <property type="molecule type" value="Genomic_DNA"/>
</dbReference>
<dbReference type="InterPro" id="IPR036770">
    <property type="entry name" value="Ankyrin_rpt-contain_sf"/>
</dbReference>
<evidence type="ECO:0000256" key="1">
    <source>
        <dbReference type="SAM" id="SignalP"/>
    </source>
</evidence>
<dbReference type="OrthoDB" id="60453at2759"/>
<dbReference type="PANTHER" id="PTHR46586:SF3">
    <property type="entry name" value="ANKYRIN REPEAT-CONTAINING PROTEIN"/>
    <property type="match status" value="1"/>
</dbReference>
<evidence type="ECO:0000313" key="3">
    <source>
        <dbReference type="EMBL" id="VFT97831.1"/>
    </source>
</evidence>
<keyword evidence="4" id="KW-1185">Reference proteome</keyword>
<dbReference type="Pfam" id="PF13637">
    <property type="entry name" value="Ank_4"/>
    <property type="match status" value="1"/>
</dbReference>
<feature type="signal peptide" evidence="1">
    <location>
        <begin position="1"/>
        <end position="26"/>
    </location>
</feature>
<name>A0A485LLG8_9STRA</name>
<evidence type="ECO:0000313" key="2">
    <source>
        <dbReference type="EMBL" id="KAF0687076.1"/>
    </source>
</evidence>
<keyword evidence="1" id="KW-0732">Signal</keyword>
<proteinExistence type="predicted"/>
<dbReference type="InterPro" id="IPR052050">
    <property type="entry name" value="SecEffector_AnkRepeat"/>
</dbReference>
<dbReference type="EMBL" id="CAADRA010006984">
    <property type="protein sequence ID" value="VFT97831.1"/>
    <property type="molecule type" value="Genomic_DNA"/>
</dbReference>
<protein>
    <submittedName>
        <fullName evidence="3">Aste57867_21157 protein</fullName>
    </submittedName>
</protein>
<accession>A0A485LLG8</accession>
<reference evidence="2" key="2">
    <citation type="submission" date="2019-06" db="EMBL/GenBank/DDBJ databases">
        <title>Genomics analysis of Aphanomyces spp. identifies a new class of oomycete effector associated with host adaptation.</title>
        <authorList>
            <person name="Gaulin E."/>
        </authorList>
    </citation>
    <scope>NUCLEOTIDE SEQUENCE</scope>
    <source>
        <strain evidence="2">CBS 578.67</strain>
    </source>
</reference>
<gene>
    <name evidence="3" type="primary">Aste57867_21157</name>
    <name evidence="2" type="ORF">As57867_021089</name>
    <name evidence="3" type="ORF">ASTE57867_21157</name>
</gene>
<feature type="chain" id="PRO_5036355635" evidence="1">
    <location>
        <begin position="27"/>
        <end position="355"/>
    </location>
</feature>
<dbReference type="Proteomes" id="UP000332933">
    <property type="component" value="Unassembled WGS sequence"/>
</dbReference>